<dbReference type="PROSITE" id="PS00149">
    <property type="entry name" value="SULFATASE_2"/>
    <property type="match status" value="1"/>
</dbReference>
<dbReference type="InterPro" id="IPR017850">
    <property type="entry name" value="Alkaline_phosphatase_core_sf"/>
</dbReference>
<feature type="chain" id="PRO_5014713670" evidence="3">
    <location>
        <begin position="23"/>
        <end position="506"/>
    </location>
</feature>
<keyword evidence="3" id="KW-0732">Signal</keyword>
<dbReference type="RefSeq" id="WP_100993752.1">
    <property type="nucleotide sequence ID" value="NZ_CP025096.1"/>
</dbReference>
<dbReference type="AlphaFoldDB" id="A0A2K8ZBG0"/>
<evidence type="ECO:0000256" key="3">
    <source>
        <dbReference type="SAM" id="SignalP"/>
    </source>
</evidence>
<feature type="domain" description="Sulfatase N-terminal" evidence="4">
    <location>
        <begin position="26"/>
        <end position="396"/>
    </location>
</feature>
<dbReference type="PANTHER" id="PTHR43751:SF6">
    <property type="entry name" value="N-ACETYLGALACTOSAMINE-6-O-SULFATASE"/>
    <property type="match status" value="1"/>
</dbReference>
<dbReference type="Gene3D" id="3.30.1120.10">
    <property type="match status" value="1"/>
</dbReference>
<dbReference type="PROSITE" id="PS00523">
    <property type="entry name" value="SULFATASE_1"/>
    <property type="match status" value="1"/>
</dbReference>
<dbReference type="OrthoDB" id="9764377at2"/>
<dbReference type="InterPro" id="IPR024607">
    <property type="entry name" value="Sulfatase_CS"/>
</dbReference>
<evidence type="ECO:0000256" key="2">
    <source>
        <dbReference type="ARBA" id="ARBA00022801"/>
    </source>
</evidence>
<evidence type="ECO:0000259" key="4">
    <source>
        <dbReference type="Pfam" id="PF00884"/>
    </source>
</evidence>
<protein>
    <submittedName>
        <fullName evidence="5">Arylsulfatase</fullName>
    </submittedName>
</protein>
<reference evidence="5 6" key="1">
    <citation type="submission" date="2017-11" db="EMBL/GenBank/DDBJ databases">
        <title>Taxonomic description and genome sequences of Spirosoma HA7 sp. nov., isolated from pollen microhabitat of Corylus avellana.</title>
        <authorList>
            <person name="Ambika Manirajan B."/>
            <person name="Suarez C."/>
            <person name="Ratering S."/>
            <person name="Geissler-Plaum R."/>
            <person name="Cardinale M."/>
            <person name="Sylvia S."/>
        </authorList>
    </citation>
    <scope>NUCLEOTIDE SEQUENCE [LARGE SCALE GENOMIC DNA]</scope>
    <source>
        <strain evidence="5 6">HA7</strain>
    </source>
</reference>
<keyword evidence="6" id="KW-1185">Reference proteome</keyword>
<name>A0A2K8ZBG0_9BACT</name>
<evidence type="ECO:0000256" key="1">
    <source>
        <dbReference type="ARBA" id="ARBA00008779"/>
    </source>
</evidence>
<evidence type="ECO:0000313" key="6">
    <source>
        <dbReference type="Proteomes" id="UP000232883"/>
    </source>
</evidence>
<dbReference type="KEGG" id="spir:CWM47_05800"/>
<dbReference type="Gene3D" id="3.40.720.10">
    <property type="entry name" value="Alkaline Phosphatase, subunit A"/>
    <property type="match status" value="1"/>
</dbReference>
<organism evidence="5 6">
    <name type="scientific">Spirosoma pollinicola</name>
    <dbReference type="NCBI Taxonomy" id="2057025"/>
    <lineage>
        <taxon>Bacteria</taxon>
        <taxon>Pseudomonadati</taxon>
        <taxon>Bacteroidota</taxon>
        <taxon>Cytophagia</taxon>
        <taxon>Cytophagales</taxon>
        <taxon>Cytophagaceae</taxon>
        <taxon>Spirosoma</taxon>
    </lineage>
</organism>
<dbReference type="GO" id="GO:0016787">
    <property type="term" value="F:hydrolase activity"/>
    <property type="evidence" value="ECO:0007669"/>
    <property type="project" value="UniProtKB-KW"/>
</dbReference>
<comment type="similarity">
    <text evidence="1">Belongs to the sulfatase family.</text>
</comment>
<feature type="signal peptide" evidence="3">
    <location>
        <begin position="1"/>
        <end position="22"/>
    </location>
</feature>
<keyword evidence="2" id="KW-0378">Hydrolase</keyword>
<dbReference type="SUPFAM" id="SSF53649">
    <property type="entry name" value="Alkaline phosphatase-like"/>
    <property type="match status" value="1"/>
</dbReference>
<dbReference type="CDD" id="cd16143">
    <property type="entry name" value="ARS_like"/>
    <property type="match status" value="1"/>
</dbReference>
<dbReference type="InterPro" id="IPR000917">
    <property type="entry name" value="Sulfatase_N"/>
</dbReference>
<dbReference type="Proteomes" id="UP000232883">
    <property type="component" value="Chromosome"/>
</dbReference>
<dbReference type="EMBL" id="CP025096">
    <property type="protein sequence ID" value="AUD07184.1"/>
    <property type="molecule type" value="Genomic_DNA"/>
</dbReference>
<proteinExistence type="inferred from homology"/>
<dbReference type="InterPro" id="IPR052701">
    <property type="entry name" value="GAG_Ulvan_Degrading_Sulfatases"/>
</dbReference>
<dbReference type="PANTHER" id="PTHR43751">
    <property type="entry name" value="SULFATASE"/>
    <property type="match status" value="1"/>
</dbReference>
<gene>
    <name evidence="5" type="ORF">CWM47_05800</name>
</gene>
<dbReference type="Pfam" id="PF00884">
    <property type="entry name" value="Sulfatase"/>
    <property type="match status" value="1"/>
</dbReference>
<accession>A0A2K8ZBG0</accession>
<sequence>MKTKFFFLLISACLLRPSVMLAQKKPNIILIYADDLGYGDISANGATKVRTPNIDQIAKEGLRFTNAHASSSTCTPSRYSLLTGAYAWRKSGTGIAPGDAALLIPTDRITMPGILQKAGYKTGVIGKWHLGLGPKGGPNWNGDIKPGPLEIGFTYSFLLPATGDRVPCVYVENHRIINLDPADPIQVSYTGPVGNEPTGKDHPELLKMTYSHGHDQTIINGVSRIGYMSGGKSARWVDEEMADVLTGKVNQFIEASKNGPFFVYFSTHDIHVPRMPHSRFAGKSGMGPRGDAILQLDWCVGEVMKTLDRLGLSDNTMVIVSSDNGPVVDDGYKDQAVEKLNGHKPAGPLRGGKYSAFDAGTRVPFIVRWPKTVKPGISDALISQVDLAASFAALVGQPLAKGEVPDSFNTLNTFLGKAKTSREYVIEHAINGTLSLIRGTWKYIEPSNGPVLNKDTNIETGYAPMPQLYDLKTDLGETKNLAEKYPQITTELAALLKSVREKQDTN</sequence>
<evidence type="ECO:0000313" key="5">
    <source>
        <dbReference type="EMBL" id="AUD07184.1"/>
    </source>
</evidence>